<protein>
    <recommendedName>
        <fullName evidence="4">Mitochondrial fission factor</fullName>
    </recommendedName>
</protein>
<feature type="compositionally biased region" description="Basic and acidic residues" evidence="1">
    <location>
        <begin position="105"/>
        <end position="118"/>
    </location>
</feature>
<comment type="caution">
    <text evidence="2">The sequence shown here is derived from an EMBL/GenBank/DDBJ whole genome shotgun (WGS) entry which is preliminary data.</text>
</comment>
<dbReference type="Proteomes" id="UP001460270">
    <property type="component" value="Unassembled WGS sequence"/>
</dbReference>
<keyword evidence="3" id="KW-1185">Reference proteome</keyword>
<evidence type="ECO:0000256" key="1">
    <source>
        <dbReference type="SAM" id="MobiDB-lite"/>
    </source>
</evidence>
<feature type="region of interest" description="Disordered" evidence="1">
    <location>
        <begin position="87"/>
        <end position="118"/>
    </location>
</feature>
<organism evidence="2 3">
    <name type="scientific">Mugilogobius chulae</name>
    <name type="common">yellowstripe goby</name>
    <dbReference type="NCBI Taxonomy" id="88201"/>
    <lineage>
        <taxon>Eukaryota</taxon>
        <taxon>Metazoa</taxon>
        <taxon>Chordata</taxon>
        <taxon>Craniata</taxon>
        <taxon>Vertebrata</taxon>
        <taxon>Euteleostomi</taxon>
        <taxon>Actinopterygii</taxon>
        <taxon>Neopterygii</taxon>
        <taxon>Teleostei</taxon>
        <taxon>Neoteleostei</taxon>
        <taxon>Acanthomorphata</taxon>
        <taxon>Gobiaria</taxon>
        <taxon>Gobiiformes</taxon>
        <taxon>Gobioidei</taxon>
        <taxon>Gobiidae</taxon>
        <taxon>Gobionellinae</taxon>
        <taxon>Mugilogobius</taxon>
    </lineage>
</organism>
<proteinExistence type="predicted"/>
<feature type="compositionally biased region" description="Pro residues" evidence="1">
    <location>
        <begin position="47"/>
        <end position="59"/>
    </location>
</feature>
<name>A0AAW0NH25_9GOBI</name>
<dbReference type="EMBL" id="JBBPFD010000016">
    <property type="protein sequence ID" value="KAK7893247.1"/>
    <property type="molecule type" value="Genomic_DNA"/>
</dbReference>
<accession>A0AAW0NH25</accession>
<gene>
    <name evidence="2" type="ORF">WMY93_022399</name>
</gene>
<feature type="region of interest" description="Disordered" evidence="1">
    <location>
        <begin position="39"/>
        <end position="69"/>
    </location>
</feature>
<evidence type="ECO:0000313" key="2">
    <source>
        <dbReference type="EMBL" id="KAK7893247.1"/>
    </source>
</evidence>
<evidence type="ECO:0008006" key="4">
    <source>
        <dbReference type="Google" id="ProtNLM"/>
    </source>
</evidence>
<sequence length="158" mass="17929">MNVNFALLFVRRLRKVVFLPRVWELRVNTTMNPNTPLLVRSSSDSVLPPPLTVKAPPPPDDQRMGTPEPQEVSHVLRGALERLKLEEQQQQPRTRMIFNPNNTYSKKEAATEDSGRPDTEVKLVTRLRVDETLEVSKSCRTVPTPGLHGKLGLDLQTR</sequence>
<evidence type="ECO:0000313" key="3">
    <source>
        <dbReference type="Proteomes" id="UP001460270"/>
    </source>
</evidence>
<dbReference type="AlphaFoldDB" id="A0AAW0NH25"/>
<reference evidence="3" key="1">
    <citation type="submission" date="2024-04" db="EMBL/GenBank/DDBJ databases">
        <title>Salinicola lusitanus LLJ914,a marine bacterium isolated from the Okinawa Trough.</title>
        <authorList>
            <person name="Li J."/>
        </authorList>
    </citation>
    <scope>NUCLEOTIDE SEQUENCE [LARGE SCALE GENOMIC DNA]</scope>
</reference>